<keyword evidence="3" id="KW-0677">Repeat</keyword>
<dbReference type="AlphaFoldDB" id="A0A183BFY0"/>
<evidence type="ECO:0000313" key="5">
    <source>
        <dbReference type="EMBL" id="VDP95601.1"/>
    </source>
</evidence>
<dbReference type="Gene3D" id="1.25.40.10">
    <property type="entry name" value="Tetratricopeptide repeat domain"/>
    <property type="match status" value="1"/>
</dbReference>
<sequence>MYPPLLASLSQRLNFAVEFGDLAAQRRAYSNLGNAYIYLADFPSAAINYRNAFRLAQQLNTVELEAQACYSLGNTFTLLREPSKAVVYYLRHLVIARRLGDQVGQGRAHWSLANTYTTLERYDLALRCARRHRRIAQKVSSLIICTLSQKEYTCFIIFLTFLVQSVSFKQTMLLRFLYYAYKWLRDLSTGSIVLPFFPSQNIWFSETKQQSGEQARFQRFVIMPIHLNIYHYLGIKLSWENKIK</sequence>
<dbReference type="EMBL" id="UZAN01074718">
    <property type="protein sequence ID" value="VDP95601.1"/>
    <property type="molecule type" value="Genomic_DNA"/>
</dbReference>
<accession>A0A183BFY0</accession>
<evidence type="ECO:0000256" key="4">
    <source>
        <dbReference type="PROSITE-ProRule" id="PRU00339"/>
    </source>
</evidence>
<dbReference type="Proteomes" id="UP000272942">
    <property type="component" value="Unassembled WGS sequence"/>
</dbReference>
<evidence type="ECO:0000256" key="2">
    <source>
        <dbReference type="ARBA" id="ARBA00022490"/>
    </source>
</evidence>
<dbReference type="SUPFAM" id="SSF48452">
    <property type="entry name" value="TPR-like"/>
    <property type="match status" value="1"/>
</dbReference>
<dbReference type="GO" id="GO:0005092">
    <property type="term" value="F:GDP-dissociation inhibitor activity"/>
    <property type="evidence" value="ECO:0007669"/>
    <property type="project" value="TreeGrafter"/>
</dbReference>
<keyword evidence="4" id="KW-0802">TPR repeat</keyword>
<reference evidence="5 6" key="2">
    <citation type="submission" date="2018-11" db="EMBL/GenBank/DDBJ databases">
        <authorList>
            <consortium name="Pathogen Informatics"/>
        </authorList>
    </citation>
    <scope>NUCLEOTIDE SEQUENCE [LARGE SCALE GENOMIC DNA]</scope>
    <source>
        <strain evidence="5 6">Egypt</strain>
    </source>
</reference>
<dbReference type="Pfam" id="PF13176">
    <property type="entry name" value="TPR_7"/>
    <property type="match status" value="1"/>
</dbReference>
<dbReference type="InterPro" id="IPR019734">
    <property type="entry name" value="TPR_rpt"/>
</dbReference>
<evidence type="ECO:0000256" key="1">
    <source>
        <dbReference type="ARBA" id="ARBA00004496"/>
    </source>
</evidence>
<evidence type="ECO:0000313" key="7">
    <source>
        <dbReference type="WBParaSite" id="ECPE_0001816401-mRNA-1"/>
    </source>
</evidence>
<dbReference type="PANTHER" id="PTHR45954">
    <property type="entry name" value="LD33695P"/>
    <property type="match status" value="1"/>
</dbReference>
<dbReference type="SMART" id="SM00028">
    <property type="entry name" value="TPR"/>
    <property type="match status" value="3"/>
</dbReference>
<protein>
    <submittedName>
        <fullName evidence="7">TPR_REGION domain-containing protein</fullName>
    </submittedName>
</protein>
<dbReference type="WBParaSite" id="ECPE_0001816401-mRNA-1">
    <property type="protein sequence ID" value="ECPE_0001816401-mRNA-1"/>
    <property type="gene ID" value="ECPE_0001816401"/>
</dbReference>
<feature type="repeat" description="TPR" evidence="4">
    <location>
        <begin position="26"/>
        <end position="59"/>
    </location>
</feature>
<gene>
    <name evidence="5" type="ORF">ECPE_LOCUS18115</name>
</gene>
<comment type="subcellular location">
    <subcellularLocation>
        <location evidence="1">Cytoplasm</location>
    </subcellularLocation>
</comment>
<dbReference type="GO" id="GO:0005938">
    <property type="term" value="C:cell cortex"/>
    <property type="evidence" value="ECO:0007669"/>
    <property type="project" value="TreeGrafter"/>
</dbReference>
<organism evidence="7">
    <name type="scientific">Echinostoma caproni</name>
    <dbReference type="NCBI Taxonomy" id="27848"/>
    <lineage>
        <taxon>Eukaryota</taxon>
        <taxon>Metazoa</taxon>
        <taxon>Spiralia</taxon>
        <taxon>Lophotrochozoa</taxon>
        <taxon>Platyhelminthes</taxon>
        <taxon>Trematoda</taxon>
        <taxon>Digenea</taxon>
        <taxon>Plagiorchiida</taxon>
        <taxon>Echinostomata</taxon>
        <taxon>Echinostomatoidea</taxon>
        <taxon>Echinostomatidae</taxon>
        <taxon>Echinostoma</taxon>
    </lineage>
</organism>
<dbReference type="PROSITE" id="PS50005">
    <property type="entry name" value="TPR"/>
    <property type="match status" value="1"/>
</dbReference>
<dbReference type="InterPro" id="IPR011990">
    <property type="entry name" value="TPR-like_helical_dom_sf"/>
</dbReference>
<evidence type="ECO:0000313" key="6">
    <source>
        <dbReference type="Proteomes" id="UP000272942"/>
    </source>
</evidence>
<proteinExistence type="predicted"/>
<keyword evidence="6" id="KW-1185">Reference proteome</keyword>
<reference evidence="7" key="1">
    <citation type="submission" date="2016-06" db="UniProtKB">
        <authorList>
            <consortium name="WormBaseParasite"/>
        </authorList>
    </citation>
    <scope>IDENTIFICATION</scope>
</reference>
<dbReference type="GO" id="GO:0000132">
    <property type="term" value="P:establishment of mitotic spindle orientation"/>
    <property type="evidence" value="ECO:0007669"/>
    <property type="project" value="TreeGrafter"/>
</dbReference>
<name>A0A183BFY0_9TREM</name>
<dbReference type="PANTHER" id="PTHR45954:SF1">
    <property type="entry name" value="LD33695P"/>
    <property type="match status" value="1"/>
</dbReference>
<keyword evidence="2" id="KW-0963">Cytoplasm</keyword>
<dbReference type="GO" id="GO:0001965">
    <property type="term" value="F:G-protein alpha-subunit binding"/>
    <property type="evidence" value="ECO:0007669"/>
    <property type="project" value="TreeGrafter"/>
</dbReference>
<dbReference type="InterPro" id="IPR052386">
    <property type="entry name" value="GPSM"/>
</dbReference>
<dbReference type="OrthoDB" id="286233at2759"/>
<evidence type="ECO:0000256" key="3">
    <source>
        <dbReference type="ARBA" id="ARBA00022737"/>
    </source>
</evidence>